<reference evidence="1" key="1">
    <citation type="journal article" date="2022" name="Int. J. Mol. Sci.">
        <title>Draft Genome of Tanacetum Coccineum: Genomic Comparison of Closely Related Tanacetum-Family Plants.</title>
        <authorList>
            <person name="Yamashiro T."/>
            <person name="Shiraishi A."/>
            <person name="Nakayama K."/>
            <person name="Satake H."/>
        </authorList>
    </citation>
    <scope>NUCLEOTIDE SEQUENCE</scope>
</reference>
<dbReference type="Proteomes" id="UP001151760">
    <property type="component" value="Unassembled WGS sequence"/>
</dbReference>
<evidence type="ECO:0000313" key="2">
    <source>
        <dbReference type="Proteomes" id="UP001151760"/>
    </source>
</evidence>
<keyword evidence="2" id="KW-1185">Reference proteome</keyword>
<reference evidence="1" key="2">
    <citation type="submission" date="2022-01" db="EMBL/GenBank/DDBJ databases">
        <authorList>
            <person name="Yamashiro T."/>
            <person name="Shiraishi A."/>
            <person name="Satake H."/>
            <person name="Nakayama K."/>
        </authorList>
    </citation>
    <scope>NUCLEOTIDE SEQUENCE</scope>
</reference>
<proteinExistence type="predicted"/>
<comment type="caution">
    <text evidence="1">The sequence shown here is derived from an EMBL/GenBank/DDBJ whole genome shotgun (WGS) entry which is preliminary data.</text>
</comment>
<sequence length="150" mass="17738">MMTSPPRTRILSRPRLGQKLNLTPPRLSAEADEFKLLEPYTVTEKPSAVIYQNMNGERRLMRSNELIKFRDGTLRKVDDELKHKLVNYKLRTYKKRVKDRKGVKEDKKLAADFIRKIAKILREGRIYKSLENFVGGRYREGDYRTLTTTY</sequence>
<name>A0ABQ5CEW7_9ASTR</name>
<protein>
    <submittedName>
        <fullName evidence="1">Uncharacterized protein</fullName>
    </submittedName>
</protein>
<gene>
    <name evidence="1" type="ORF">Tco_0893666</name>
</gene>
<organism evidence="1 2">
    <name type="scientific">Tanacetum coccineum</name>
    <dbReference type="NCBI Taxonomy" id="301880"/>
    <lineage>
        <taxon>Eukaryota</taxon>
        <taxon>Viridiplantae</taxon>
        <taxon>Streptophyta</taxon>
        <taxon>Embryophyta</taxon>
        <taxon>Tracheophyta</taxon>
        <taxon>Spermatophyta</taxon>
        <taxon>Magnoliopsida</taxon>
        <taxon>eudicotyledons</taxon>
        <taxon>Gunneridae</taxon>
        <taxon>Pentapetalae</taxon>
        <taxon>asterids</taxon>
        <taxon>campanulids</taxon>
        <taxon>Asterales</taxon>
        <taxon>Asteraceae</taxon>
        <taxon>Asteroideae</taxon>
        <taxon>Anthemideae</taxon>
        <taxon>Anthemidinae</taxon>
        <taxon>Tanacetum</taxon>
    </lineage>
</organism>
<accession>A0ABQ5CEW7</accession>
<dbReference type="EMBL" id="BQNB010014078">
    <property type="protein sequence ID" value="GJT23729.1"/>
    <property type="molecule type" value="Genomic_DNA"/>
</dbReference>
<evidence type="ECO:0000313" key="1">
    <source>
        <dbReference type="EMBL" id="GJT23729.1"/>
    </source>
</evidence>